<evidence type="ECO:0000313" key="10">
    <source>
        <dbReference type="Proteomes" id="UP001652432"/>
    </source>
</evidence>
<evidence type="ECO:0000256" key="3">
    <source>
        <dbReference type="ARBA" id="ARBA00022676"/>
    </source>
</evidence>
<comment type="subcellular location">
    <subcellularLocation>
        <location evidence="1">Cell membrane</location>
        <topology evidence="1">Multi-pass membrane protein</topology>
    </subcellularLocation>
</comment>
<keyword evidence="6 8" id="KW-1133">Transmembrane helix</keyword>
<dbReference type="InterPro" id="IPR050297">
    <property type="entry name" value="LipidA_mod_glycosyltrf_83"/>
</dbReference>
<reference evidence="9 10" key="1">
    <citation type="journal article" date="2021" name="ISME Commun">
        <title>Automated analysis of genomic sequences facilitates high-throughput and comprehensive description of bacteria.</title>
        <authorList>
            <person name="Hitch T.C.A."/>
        </authorList>
    </citation>
    <scope>NUCLEOTIDE SEQUENCE [LARGE SCALE GENOMIC DNA]</scope>
    <source>
        <strain evidence="9 10">Sanger_18</strain>
    </source>
</reference>
<sequence length="518" mass="59404">MNQKEKRNHYIEAGYLLLSAFAILFVASRSSLLYPCNDWNDANSYFSVGKGLFHGKVPYRDIFDQKGMYLYFFYGLAYLLSHTTFAGVFVLELVLAAADLLSIYRILSLYLKKDLALLLSPLPLAAAFVSNSFYYGGSAEEICLPFLLAGFYLILRYFKEEYPEKVMDSKTLLFGGLLAGMVANIKFTVLGFFFAWMMCIAIAFLVKKDLKGAVKACGIFLLGMFVPFVPWILYFALQHALYDWYWGYVYINVFAYSNLNGEGPGLSERVYILAKLLYWVIRKNLCYFAFVIPGVLWYLLQGKKKRILPAVSMICLCFFLFLGIYVGGSELPYYALPLSVFTPLGFVFLGKVLEWIYGLCKGQRKNAQMSAQPKKNMRHGAFLICGAAILVIMEVLLCNLSMNFPFHKVKREDHFLYKLAAVVEQEEAPTLLNIGCLDAGLYTVCDIVPTCQWFQTQTVIMDTVLSEQERYIREGQIQFVLARDSYPDVIFERYELAAEEDWTENGQDFTYYLFRRKD</sequence>
<keyword evidence="7 8" id="KW-0472">Membrane</keyword>
<evidence type="ECO:0008006" key="11">
    <source>
        <dbReference type="Google" id="ProtNLM"/>
    </source>
</evidence>
<evidence type="ECO:0000256" key="2">
    <source>
        <dbReference type="ARBA" id="ARBA00022475"/>
    </source>
</evidence>
<dbReference type="PANTHER" id="PTHR33908:SF11">
    <property type="entry name" value="MEMBRANE PROTEIN"/>
    <property type="match status" value="1"/>
</dbReference>
<dbReference type="EMBL" id="JAOQKJ010000001">
    <property type="protein sequence ID" value="MCU6743013.1"/>
    <property type="molecule type" value="Genomic_DNA"/>
</dbReference>
<dbReference type="Proteomes" id="UP001652432">
    <property type="component" value="Unassembled WGS sequence"/>
</dbReference>
<dbReference type="RefSeq" id="WP_262572339.1">
    <property type="nucleotide sequence ID" value="NZ_JAOQKJ010000001.1"/>
</dbReference>
<keyword evidence="5 8" id="KW-0812">Transmembrane</keyword>
<evidence type="ECO:0000256" key="8">
    <source>
        <dbReference type="SAM" id="Phobius"/>
    </source>
</evidence>
<feature type="transmembrane region" description="Helical" evidence="8">
    <location>
        <begin position="276"/>
        <end position="300"/>
    </location>
</feature>
<feature type="transmembrane region" description="Helical" evidence="8">
    <location>
        <begin position="71"/>
        <end position="95"/>
    </location>
</feature>
<evidence type="ECO:0000256" key="6">
    <source>
        <dbReference type="ARBA" id="ARBA00022989"/>
    </source>
</evidence>
<dbReference type="PANTHER" id="PTHR33908">
    <property type="entry name" value="MANNOSYLTRANSFERASE YKCB-RELATED"/>
    <property type="match status" value="1"/>
</dbReference>
<evidence type="ECO:0000256" key="4">
    <source>
        <dbReference type="ARBA" id="ARBA00022679"/>
    </source>
</evidence>
<feature type="transmembrane region" description="Helical" evidence="8">
    <location>
        <begin position="218"/>
        <end position="237"/>
    </location>
</feature>
<feature type="transmembrane region" description="Helical" evidence="8">
    <location>
        <begin position="381"/>
        <end position="402"/>
    </location>
</feature>
<organism evidence="9 10">
    <name type="scientific">Suilimivivens aceti</name>
    <dbReference type="NCBI Taxonomy" id="2981774"/>
    <lineage>
        <taxon>Bacteria</taxon>
        <taxon>Bacillati</taxon>
        <taxon>Bacillota</taxon>
        <taxon>Clostridia</taxon>
        <taxon>Lachnospirales</taxon>
        <taxon>Lachnospiraceae</taxon>
        <taxon>Suilimivivens</taxon>
    </lineage>
</organism>
<evidence type="ECO:0000256" key="7">
    <source>
        <dbReference type="ARBA" id="ARBA00023136"/>
    </source>
</evidence>
<accession>A0ABT2SYC8</accession>
<comment type="caution">
    <text evidence="9">The sequence shown here is derived from an EMBL/GenBank/DDBJ whole genome shotgun (WGS) entry which is preliminary data.</text>
</comment>
<feature type="transmembrane region" description="Helical" evidence="8">
    <location>
        <begin position="12"/>
        <end position="30"/>
    </location>
</feature>
<evidence type="ECO:0000256" key="1">
    <source>
        <dbReference type="ARBA" id="ARBA00004651"/>
    </source>
</evidence>
<keyword evidence="3" id="KW-0328">Glycosyltransferase</keyword>
<feature type="transmembrane region" description="Helical" evidence="8">
    <location>
        <begin position="115"/>
        <end position="135"/>
    </location>
</feature>
<feature type="transmembrane region" description="Helical" evidence="8">
    <location>
        <begin position="307"/>
        <end position="328"/>
    </location>
</feature>
<evidence type="ECO:0000256" key="5">
    <source>
        <dbReference type="ARBA" id="ARBA00022692"/>
    </source>
</evidence>
<feature type="transmembrane region" description="Helical" evidence="8">
    <location>
        <begin position="334"/>
        <end position="360"/>
    </location>
</feature>
<evidence type="ECO:0000313" key="9">
    <source>
        <dbReference type="EMBL" id="MCU6743013.1"/>
    </source>
</evidence>
<feature type="transmembrane region" description="Helical" evidence="8">
    <location>
        <begin position="178"/>
        <end position="206"/>
    </location>
</feature>
<protein>
    <recommendedName>
        <fullName evidence="11">Glycosyltransferase RgtA/B/C/D-like domain-containing protein</fullName>
    </recommendedName>
</protein>
<proteinExistence type="predicted"/>
<keyword evidence="10" id="KW-1185">Reference proteome</keyword>
<gene>
    <name evidence="9" type="ORF">OCV77_00595</name>
</gene>
<keyword evidence="4" id="KW-0808">Transferase</keyword>
<name>A0ABT2SYC8_9FIRM</name>
<keyword evidence="2" id="KW-1003">Cell membrane</keyword>